<feature type="transmembrane region" description="Helical" evidence="1">
    <location>
        <begin position="6"/>
        <end position="24"/>
    </location>
</feature>
<evidence type="ECO:0000313" key="3">
    <source>
        <dbReference type="Proteomes" id="UP001157126"/>
    </source>
</evidence>
<proteinExistence type="predicted"/>
<gene>
    <name evidence="2" type="ORF">GCM10025883_00710</name>
</gene>
<name>A0ABQ6ILP7_9MICO</name>
<accession>A0ABQ6ILP7</accession>
<evidence type="ECO:0000313" key="2">
    <source>
        <dbReference type="EMBL" id="GMA38026.1"/>
    </source>
</evidence>
<reference evidence="3" key="1">
    <citation type="journal article" date="2019" name="Int. J. Syst. Evol. Microbiol.">
        <title>The Global Catalogue of Microorganisms (GCM) 10K type strain sequencing project: providing services to taxonomists for standard genome sequencing and annotation.</title>
        <authorList>
            <consortium name="The Broad Institute Genomics Platform"/>
            <consortium name="The Broad Institute Genome Sequencing Center for Infectious Disease"/>
            <person name="Wu L."/>
            <person name="Ma J."/>
        </authorList>
    </citation>
    <scope>NUCLEOTIDE SEQUENCE [LARGE SCALE GENOMIC DNA]</scope>
    <source>
        <strain evidence="3">NBRC 113072</strain>
    </source>
</reference>
<keyword evidence="1" id="KW-1133">Transmembrane helix</keyword>
<comment type="caution">
    <text evidence="2">The sequence shown here is derived from an EMBL/GenBank/DDBJ whole genome shotgun (WGS) entry which is preliminary data.</text>
</comment>
<dbReference type="Proteomes" id="UP001157126">
    <property type="component" value="Unassembled WGS sequence"/>
</dbReference>
<protein>
    <submittedName>
        <fullName evidence="2">Uncharacterized protein</fullName>
    </submittedName>
</protein>
<keyword evidence="3" id="KW-1185">Reference proteome</keyword>
<dbReference type="RefSeq" id="WP_284302126.1">
    <property type="nucleotide sequence ID" value="NZ_BSUO01000001.1"/>
</dbReference>
<keyword evidence="1" id="KW-0472">Membrane</keyword>
<sequence>MTQRTAYTIAVLLTIAFGLGFALLDGDKGRYAIIGGPMIAAVWVLMWWVAGRRTDGRPNPTLHS</sequence>
<dbReference type="EMBL" id="BSUO01000001">
    <property type="protein sequence ID" value="GMA38026.1"/>
    <property type="molecule type" value="Genomic_DNA"/>
</dbReference>
<feature type="transmembrane region" description="Helical" evidence="1">
    <location>
        <begin position="31"/>
        <end position="50"/>
    </location>
</feature>
<evidence type="ECO:0000256" key="1">
    <source>
        <dbReference type="SAM" id="Phobius"/>
    </source>
</evidence>
<keyword evidence="1" id="KW-0812">Transmembrane</keyword>
<organism evidence="2 3">
    <name type="scientific">Mobilicoccus caccae</name>
    <dbReference type="NCBI Taxonomy" id="1859295"/>
    <lineage>
        <taxon>Bacteria</taxon>
        <taxon>Bacillati</taxon>
        <taxon>Actinomycetota</taxon>
        <taxon>Actinomycetes</taxon>
        <taxon>Micrococcales</taxon>
        <taxon>Dermatophilaceae</taxon>
        <taxon>Mobilicoccus</taxon>
    </lineage>
</organism>